<dbReference type="PANTHER" id="PTHR47793:SF1">
    <property type="entry name" value="HISTONE DEACETYLASE COMPLEX SUBUNIT CTI6"/>
    <property type="match status" value="1"/>
</dbReference>
<dbReference type="PANTHER" id="PTHR47793">
    <property type="entry name" value="HISTONE DEACETYLASE COMPLEX SUBUNIT CTI6"/>
    <property type="match status" value="1"/>
</dbReference>
<feature type="region of interest" description="Disordered" evidence="4">
    <location>
        <begin position="254"/>
        <end position="314"/>
    </location>
</feature>
<dbReference type="Pfam" id="PF20826">
    <property type="entry name" value="PHD_5"/>
    <property type="match status" value="1"/>
</dbReference>
<evidence type="ECO:0000256" key="3">
    <source>
        <dbReference type="ARBA" id="ARBA00022833"/>
    </source>
</evidence>
<dbReference type="OrthoDB" id="79252at2759"/>
<dbReference type="GO" id="GO:0061186">
    <property type="term" value="P:negative regulation of silent mating-type cassette heterochromatin formation"/>
    <property type="evidence" value="ECO:0007669"/>
    <property type="project" value="TreeGrafter"/>
</dbReference>
<dbReference type="InterPro" id="IPR013083">
    <property type="entry name" value="Znf_RING/FYVE/PHD"/>
</dbReference>
<feature type="domain" description="Zinc finger PHD-type" evidence="5">
    <location>
        <begin position="40"/>
        <end position="91"/>
    </location>
</feature>
<feature type="compositionally biased region" description="Polar residues" evidence="4">
    <location>
        <begin position="298"/>
        <end position="314"/>
    </location>
</feature>
<dbReference type="InterPro" id="IPR053051">
    <property type="entry name" value="HDAC_complex_subunit"/>
</dbReference>
<keyword evidence="1" id="KW-0479">Metal-binding</keyword>
<evidence type="ECO:0000256" key="4">
    <source>
        <dbReference type="SAM" id="MobiDB-lite"/>
    </source>
</evidence>
<keyword evidence="7" id="KW-1185">Reference proteome</keyword>
<dbReference type="InterPro" id="IPR011011">
    <property type="entry name" value="Znf_FYVE_PHD"/>
</dbReference>
<dbReference type="FunCoup" id="A0A1C7NCD8">
    <property type="interactions" value="48"/>
</dbReference>
<evidence type="ECO:0000313" key="6">
    <source>
        <dbReference type="EMBL" id="OBZ86236.1"/>
    </source>
</evidence>
<evidence type="ECO:0000256" key="1">
    <source>
        <dbReference type="ARBA" id="ARBA00022723"/>
    </source>
</evidence>
<feature type="region of interest" description="Disordered" evidence="4">
    <location>
        <begin position="1"/>
        <end position="31"/>
    </location>
</feature>
<dbReference type="STRING" id="101091.A0A1C7NCD8"/>
<sequence length="541" mass="60955">MTTATSTRNRTGHSGRRKQKIPEPVIASDEESVEDESVTRCVCGESLFSLSLVDSIGLMVCCDQCEVWQHCECMGLDEDEIPDQYFCELCKPSDHIEVKGYDKTRRYYKPSSPLTLEALEKKAPKRRTTFNSREASISVEEVLAFRNAIEQSKTYDASGMQIPNNIKVQQYDSMEQKLTVLQDYEDTLVKQVRPKRQNNKKSSEESLKPSGKTKEKKPRNRYTPRQSSSSNTTYNTTTTSISTIASTLTTTPTSITPPLLSNPPILSNATNTNTSSSSSSSSANSTRRTTNQHKASRSRTSTPQPESRTPTSCGSQLFEHFSQSARETSPPAKIRYPSHRMTIPDMNRRANQILEYICSLQVEMATKKRHSLHTKEEDQEEDEEEESQKRRKLLDAQISEAMTKAALELDKQHMEDDKASDSSKENRRPTPILIPGKFDRASSPSSSLSSASTIPLDDDRLLEESHEKSMAEEAIDRMRKPKSEQSSMEIMDLLTREVITFQRKFGVMSGHSSSPLDPMLEDTSDGPVTRSNRSMLADRSW</sequence>
<feature type="compositionally biased region" description="Acidic residues" evidence="4">
    <location>
        <begin position="377"/>
        <end position="386"/>
    </location>
</feature>
<dbReference type="CDD" id="cd15550">
    <property type="entry name" value="PHD_MLL5"/>
    <property type="match status" value="1"/>
</dbReference>
<feature type="region of interest" description="Disordered" evidence="4">
    <location>
        <begin position="189"/>
        <end position="236"/>
    </location>
</feature>
<dbReference type="InterPro" id="IPR019786">
    <property type="entry name" value="Zinc_finger_PHD-type_CS"/>
</dbReference>
<dbReference type="SUPFAM" id="SSF57903">
    <property type="entry name" value="FYVE/PHD zinc finger"/>
    <property type="match status" value="1"/>
</dbReference>
<dbReference type="GO" id="GO:0033698">
    <property type="term" value="C:Rpd3L complex"/>
    <property type="evidence" value="ECO:0007669"/>
    <property type="project" value="TreeGrafter"/>
</dbReference>
<accession>A0A1C7NCD8</accession>
<feature type="compositionally biased region" description="Low complexity" evidence="4">
    <location>
        <begin position="441"/>
        <end position="452"/>
    </location>
</feature>
<dbReference type="EMBL" id="LUGH01000317">
    <property type="protein sequence ID" value="OBZ86236.1"/>
    <property type="molecule type" value="Genomic_DNA"/>
</dbReference>
<dbReference type="GO" id="GO:0008270">
    <property type="term" value="F:zinc ion binding"/>
    <property type="evidence" value="ECO:0007669"/>
    <property type="project" value="UniProtKB-KW"/>
</dbReference>
<dbReference type="AlphaFoldDB" id="A0A1C7NCD8"/>
<dbReference type="Gene3D" id="3.30.40.10">
    <property type="entry name" value="Zinc/RING finger domain, C3HC4 (zinc finger)"/>
    <property type="match status" value="1"/>
</dbReference>
<dbReference type="InterPro" id="IPR001965">
    <property type="entry name" value="Znf_PHD"/>
</dbReference>
<dbReference type="InParanoid" id="A0A1C7NCD8"/>
<evidence type="ECO:0000313" key="7">
    <source>
        <dbReference type="Proteomes" id="UP000093000"/>
    </source>
</evidence>
<feature type="region of interest" description="Disordered" evidence="4">
    <location>
        <begin position="368"/>
        <end position="391"/>
    </location>
</feature>
<dbReference type="SMART" id="SM00249">
    <property type="entry name" value="PHD"/>
    <property type="match status" value="1"/>
</dbReference>
<feature type="region of interest" description="Disordered" evidence="4">
    <location>
        <begin position="413"/>
        <end position="460"/>
    </location>
</feature>
<evidence type="ECO:0000259" key="5">
    <source>
        <dbReference type="SMART" id="SM00249"/>
    </source>
</evidence>
<reference evidence="6 7" key="1">
    <citation type="submission" date="2016-03" db="EMBL/GenBank/DDBJ databases">
        <title>Choanephora cucurbitarum.</title>
        <authorList>
            <person name="Min B."/>
            <person name="Park H."/>
            <person name="Park J.-H."/>
            <person name="Shin H.-D."/>
            <person name="Choi I.-G."/>
        </authorList>
    </citation>
    <scope>NUCLEOTIDE SEQUENCE [LARGE SCALE GENOMIC DNA]</scope>
    <source>
        <strain evidence="6 7">KUS-F28377</strain>
    </source>
</reference>
<gene>
    <name evidence="6" type="ORF">A0J61_05716</name>
</gene>
<feature type="region of interest" description="Disordered" evidence="4">
    <location>
        <begin position="509"/>
        <end position="541"/>
    </location>
</feature>
<evidence type="ECO:0000256" key="2">
    <source>
        <dbReference type="ARBA" id="ARBA00022771"/>
    </source>
</evidence>
<feature type="compositionally biased region" description="Basic and acidic residues" evidence="4">
    <location>
        <begin position="413"/>
        <end position="428"/>
    </location>
</feature>
<dbReference type="PROSITE" id="PS01359">
    <property type="entry name" value="ZF_PHD_1"/>
    <property type="match status" value="1"/>
</dbReference>
<dbReference type="GO" id="GO:0061188">
    <property type="term" value="P:negative regulation of rDNA heterochromatin formation"/>
    <property type="evidence" value="ECO:0007669"/>
    <property type="project" value="TreeGrafter"/>
</dbReference>
<organism evidence="6 7">
    <name type="scientific">Choanephora cucurbitarum</name>
    <dbReference type="NCBI Taxonomy" id="101091"/>
    <lineage>
        <taxon>Eukaryota</taxon>
        <taxon>Fungi</taxon>
        <taxon>Fungi incertae sedis</taxon>
        <taxon>Mucoromycota</taxon>
        <taxon>Mucoromycotina</taxon>
        <taxon>Mucoromycetes</taxon>
        <taxon>Mucorales</taxon>
        <taxon>Mucorineae</taxon>
        <taxon>Choanephoraceae</taxon>
        <taxon>Choanephoroideae</taxon>
        <taxon>Choanephora</taxon>
    </lineage>
</organism>
<proteinExistence type="predicted"/>
<protein>
    <recommendedName>
        <fullName evidence="5">Zinc finger PHD-type domain-containing protein</fullName>
    </recommendedName>
</protein>
<keyword evidence="3" id="KW-0862">Zinc</keyword>
<feature type="compositionally biased region" description="Basic residues" evidence="4">
    <location>
        <begin position="10"/>
        <end position="19"/>
    </location>
</feature>
<name>A0A1C7NCD8_9FUNG</name>
<dbReference type="GO" id="GO:0070210">
    <property type="term" value="C:Rpd3L-Expanded complex"/>
    <property type="evidence" value="ECO:0007669"/>
    <property type="project" value="TreeGrafter"/>
</dbReference>
<keyword evidence="2" id="KW-0863">Zinc-finger</keyword>
<comment type="caution">
    <text evidence="6">The sequence shown here is derived from an EMBL/GenBank/DDBJ whole genome shotgun (WGS) entry which is preliminary data.</text>
</comment>
<dbReference type="Proteomes" id="UP000093000">
    <property type="component" value="Unassembled WGS sequence"/>
</dbReference>
<feature type="compositionally biased region" description="Low complexity" evidence="4">
    <location>
        <begin position="227"/>
        <end position="236"/>
    </location>
</feature>
<feature type="compositionally biased region" description="Low complexity" evidence="4">
    <location>
        <begin position="254"/>
        <end position="289"/>
    </location>
</feature>